<comment type="caution">
    <text evidence="1">The sequence shown here is derived from an EMBL/GenBank/DDBJ whole genome shotgun (WGS) entry which is preliminary data.</text>
</comment>
<reference evidence="1 2" key="1">
    <citation type="submission" date="2023-07" db="EMBL/GenBank/DDBJ databases">
        <title>Genomic Encyclopedia of Type Strains, Phase IV (KMG-IV): sequencing the most valuable type-strain genomes for metagenomic binning, comparative biology and taxonomic classification.</title>
        <authorList>
            <person name="Goeker M."/>
        </authorList>
    </citation>
    <scope>NUCLEOTIDE SEQUENCE [LARGE SCALE GENOMIC DNA]</scope>
    <source>
        <strain evidence="1 2">DSM 4006</strain>
    </source>
</reference>
<dbReference type="RefSeq" id="WP_274455203.1">
    <property type="nucleotide sequence ID" value="NZ_CP067097.1"/>
</dbReference>
<evidence type="ECO:0000313" key="1">
    <source>
        <dbReference type="EMBL" id="MDQ0188824.1"/>
    </source>
</evidence>
<evidence type="ECO:0008006" key="3">
    <source>
        <dbReference type="Google" id="ProtNLM"/>
    </source>
</evidence>
<accession>A0ABT9XFH6</accession>
<organism evidence="1 2">
    <name type="scientific">Alicyclobacillus cycloheptanicus</name>
    <dbReference type="NCBI Taxonomy" id="1457"/>
    <lineage>
        <taxon>Bacteria</taxon>
        <taxon>Bacillati</taxon>
        <taxon>Bacillota</taxon>
        <taxon>Bacilli</taxon>
        <taxon>Bacillales</taxon>
        <taxon>Alicyclobacillaceae</taxon>
        <taxon>Alicyclobacillus</taxon>
    </lineage>
</organism>
<dbReference type="EMBL" id="JAUSTP010000002">
    <property type="protein sequence ID" value="MDQ0188824.1"/>
    <property type="molecule type" value="Genomic_DNA"/>
</dbReference>
<protein>
    <recommendedName>
        <fullName evidence="3">Spore germination protein gerPA/gerPF</fullName>
    </recommendedName>
</protein>
<sequence length="82" mass="8822">MRCYISFRGIHVNVSKQNCGVFVGDISIPGLDANQKINSAHAAVYGFTNVESNTVNVVFDSQEVVDGVMNDQDFKPVSGAKA</sequence>
<gene>
    <name evidence="1" type="ORF">J2S03_000636</name>
</gene>
<name>A0ABT9XFH6_9BACL</name>
<dbReference type="Proteomes" id="UP001232973">
    <property type="component" value="Unassembled WGS sequence"/>
</dbReference>
<evidence type="ECO:0000313" key="2">
    <source>
        <dbReference type="Proteomes" id="UP001232973"/>
    </source>
</evidence>
<keyword evidence="2" id="KW-1185">Reference proteome</keyword>
<proteinExistence type="predicted"/>